<gene>
    <name evidence="1" type="ORF">POTOM_050179</name>
</gene>
<sequence>MTSSFLDAANVDRPQASSGMYVLLSFCFWFCDDGAKNLVYGFSCVRSRSSSYCKWAFCIMISKYVLDLSLFYFPLGLSSSLSCISLKYLSVEGLWIWRREEGSLLKMGNKYCGECHEKSIANKEASLDMEMDKERWAPPTQVVPKCSWQDVQRSIHTHRSRAPFGLDDRKIGLYNQTQHRLIAPPQATPVSARSSPSQSSGSCKIFTFSVQ</sequence>
<protein>
    <submittedName>
        <fullName evidence="1">Uncharacterized protein</fullName>
    </submittedName>
</protein>
<dbReference type="EMBL" id="JAAWWB010000030">
    <property type="protein sequence ID" value="KAG6745678.1"/>
    <property type="molecule type" value="Genomic_DNA"/>
</dbReference>
<name>A0A8X7Y3Q5_POPTO</name>
<proteinExistence type="predicted"/>
<organism evidence="1 2">
    <name type="scientific">Populus tomentosa</name>
    <name type="common">Chinese white poplar</name>
    <dbReference type="NCBI Taxonomy" id="118781"/>
    <lineage>
        <taxon>Eukaryota</taxon>
        <taxon>Viridiplantae</taxon>
        <taxon>Streptophyta</taxon>
        <taxon>Embryophyta</taxon>
        <taxon>Tracheophyta</taxon>
        <taxon>Spermatophyta</taxon>
        <taxon>Magnoliopsida</taxon>
        <taxon>eudicotyledons</taxon>
        <taxon>Gunneridae</taxon>
        <taxon>Pentapetalae</taxon>
        <taxon>rosids</taxon>
        <taxon>fabids</taxon>
        <taxon>Malpighiales</taxon>
        <taxon>Salicaceae</taxon>
        <taxon>Saliceae</taxon>
        <taxon>Populus</taxon>
    </lineage>
</organism>
<reference evidence="1" key="1">
    <citation type="journal article" date="2020" name="bioRxiv">
        <title>Hybrid origin of Populus tomentosa Carr. identified through genome sequencing and phylogenomic analysis.</title>
        <authorList>
            <person name="An X."/>
            <person name="Gao K."/>
            <person name="Chen Z."/>
            <person name="Li J."/>
            <person name="Yang X."/>
            <person name="Yang X."/>
            <person name="Zhou J."/>
            <person name="Guo T."/>
            <person name="Zhao T."/>
            <person name="Huang S."/>
            <person name="Miao D."/>
            <person name="Khan W.U."/>
            <person name="Rao P."/>
            <person name="Ye M."/>
            <person name="Lei B."/>
            <person name="Liao W."/>
            <person name="Wang J."/>
            <person name="Ji L."/>
            <person name="Li Y."/>
            <person name="Guo B."/>
            <person name="Mustafa N.S."/>
            <person name="Li S."/>
            <person name="Yun Q."/>
            <person name="Keller S.R."/>
            <person name="Mao J."/>
            <person name="Zhang R."/>
            <person name="Strauss S.H."/>
        </authorList>
    </citation>
    <scope>NUCLEOTIDE SEQUENCE</scope>
    <source>
        <strain evidence="1">GM15</strain>
        <tissue evidence="1">Leaf</tissue>
    </source>
</reference>
<evidence type="ECO:0000313" key="2">
    <source>
        <dbReference type="Proteomes" id="UP000886885"/>
    </source>
</evidence>
<keyword evidence="2" id="KW-1185">Reference proteome</keyword>
<comment type="caution">
    <text evidence="1">The sequence shown here is derived from an EMBL/GenBank/DDBJ whole genome shotgun (WGS) entry which is preliminary data.</text>
</comment>
<dbReference type="Proteomes" id="UP000886885">
    <property type="component" value="Chromosome 15D"/>
</dbReference>
<dbReference type="AlphaFoldDB" id="A0A8X7Y3Q5"/>
<evidence type="ECO:0000313" key="1">
    <source>
        <dbReference type="EMBL" id="KAG6745678.1"/>
    </source>
</evidence>
<accession>A0A8X7Y3Q5</accession>